<accession>A0ABX8ZG03</accession>
<proteinExistence type="inferred from homology"/>
<dbReference type="PIRSF" id="PIRSF006221">
    <property type="entry name" value="Ketosamine-3-kinase"/>
    <property type="match status" value="1"/>
</dbReference>
<name>A0ABX8ZG03_9SPHN</name>
<dbReference type="GO" id="GO:0016301">
    <property type="term" value="F:kinase activity"/>
    <property type="evidence" value="ECO:0007669"/>
    <property type="project" value="UniProtKB-KW"/>
</dbReference>
<protein>
    <submittedName>
        <fullName evidence="3">Fructosamine kinase family protein</fullName>
    </submittedName>
</protein>
<dbReference type="RefSeq" id="WP_221423481.1">
    <property type="nucleotide sequence ID" value="NZ_CP081297.1"/>
</dbReference>
<evidence type="ECO:0000256" key="1">
    <source>
        <dbReference type="ARBA" id="ARBA00009460"/>
    </source>
</evidence>
<dbReference type="SUPFAM" id="SSF56112">
    <property type="entry name" value="Protein kinase-like (PK-like)"/>
    <property type="match status" value="1"/>
</dbReference>
<dbReference type="Pfam" id="PF03881">
    <property type="entry name" value="Fructosamin_kin"/>
    <property type="match status" value="1"/>
</dbReference>
<keyword evidence="2 3" id="KW-0418">Kinase</keyword>
<dbReference type="Gene3D" id="3.90.1200.10">
    <property type="match status" value="1"/>
</dbReference>
<reference evidence="3 4" key="1">
    <citation type="submission" date="2021-08" db="EMBL/GenBank/DDBJ databases">
        <title>Comparative Genomics Analysis of the Genus Qipengyuania Reveals Extensive Genetic Diversity and Metabolic Versatility, Including the Description of Fifteen Novel Species.</title>
        <authorList>
            <person name="Liu Y."/>
        </authorList>
    </citation>
    <scope>NUCLEOTIDE SEQUENCE [LARGE SCALE GENOMIC DNA]</scope>
    <source>
        <strain evidence="3 4">1XM2-8</strain>
    </source>
</reference>
<dbReference type="PANTHER" id="PTHR12149:SF8">
    <property type="entry name" value="PROTEIN-RIBULOSAMINE 3-KINASE"/>
    <property type="match status" value="1"/>
</dbReference>
<comment type="similarity">
    <text evidence="1 2">Belongs to the fructosamine kinase family.</text>
</comment>
<organism evidence="3 4">
    <name type="scientific">Qipengyuania psychrotolerans</name>
    <dbReference type="NCBI Taxonomy" id="2867238"/>
    <lineage>
        <taxon>Bacteria</taxon>
        <taxon>Pseudomonadati</taxon>
        <taxon>Pseudomonadota</taxon>
        <taxon>Alphaproteobacteria</taxon>
        <taxon>Sphingomonadales</taxon>
        <taxon>Erythrobacteraceae</taxon>
        <taxon>Qipengyuania</taxon>
    </lineage>
</organism>
<dbReference type="Gene3D" id="3.30.200.20">
    <property type="entry name" value="Phosphorylase Kinase, domain 1"/>
    <property type="match status" value="1"/>
</dbReference>
<dbReference type="InterPro" id="IPR016477">
    <property type="entry name" value="Fructo-/Ketosamine-3-kinase"/>
</dbReference>
<dbReference type="EMBL" id="CP081297">
    <property type="protein sequence ID" value="QZD87947.1"/>
    <property type="molecule type" value="Genomic_DNA"/>
</dbReference>
<sequence>MSDLATAIETICGSRVSRFYRFPGGNISGAARVVLEDGRTVVAKTGPVVDVEAGMLRELERASTPSPKVLGIEDQVLVIEDLPTSGSLTDAWDSLAEALHGLRGLSGEKYGWHQNYALRHVTVENTHCLNWAEFWAERRLRCHVPHLETILGSRVTQLADAMPGILPSHPQAVFVHGDLWGGNILADGGKISGLIDPCAYYGHDEVDAASLTVFDDPPDRFFDALELGHGWRERQPAYRLWMWLLHVRLFGDSYRPAVERELDALGF</sequence>
<evidence type="ECO:0000313" key="3">
    <source>
        <dbReference type="EMBL" id="QZD87947.1"/>
    </source>
</evidence>
<keyword evidence="4" id="KW-1185">Reference proteome</keyword>
<dbReference type="InterPro" id="IPR011009">
    <property type="entry name" value="Kinase-like_dom_sf"/>
</dbReference>
<dbReference type="Proteomes" id="UP000824280">
    <property type="component" value="Chromosome"/>
</dbReference>
<evidence type="ECO:0000313" key="4">
    <source>
        <dbReference type="Proteomes" id="UP000824280"/>
    </source>
</evidence>
<evidence type="ECO:0000256" key="2">
    <source>
        <dbReference type="PIRNR" id="PIRNR006221"/>
    </source>
</evidence>
<keyword evidence="2" id="KW-0808">Transferase</keyword>
<dbReference type="PANTHER" id="PTHR12149">
    <property type="entry name" value="FRUCTOSAMINE 3 KINASE-RELATED PROTEIN"/>
    <property type="match status" value="1"/>
</dbReference>
<gene>
    <name evidence="3" type="ORF">K3166_04460</name>
</gene>